<evidence type="ECO:0000256" key="7">
    <source>
        <dbReference type="ARBA" id="ARBA00023136"/>
    </source>
</evidence>
<dbReference type="InterPro" id="IPR038770">
    <property type="entry name" value="Na+/solute_symporter_sf"/>
</dbReference>
<evidence type="ECO:0000256" key="1">
    <source>
        <dbReference type="ARBA" id="ARBA00004651"/>
    </source>
</evidence>
<dbReference type="PANTHER" id="PTHR36838:SF3">
    <property type="entry name" value="TRANSPORTER AUXIN EFFLUX CARRIER EC FAMILY"/>
    <property type="match status" value="1"/>
</dbReference>
<evidence type="ECO:0000256" key="6">
    <source>
        <dbReference type="ARBA" id="ARBA00022989"/>
    </source>
</evidence>
<accession>A0ABR6RJI5</accession>
<evidence type="ECO:0000256" key="5">
    <source>
        <dbReference type="ARBA" id="ARBA00022692"/>
    </source>
</evidence>
<keyword evidence="4" id="KW-1003">Cell membrane</keyword>
<feature type="transmembrane region" description="Helical" evidence="8">
    <location>
        <begin position="126"/>
        <end position="148"/>
    </location>
</feature>
<evidence type="ECO:0000313" key="10">
    <source>
        <dbReference type="Proteomes" id="UP000562492"/>
    </source>
</evidence>
<keyword evidence="10" id="KW-1185">Reference proteome</keyword>
<feature type="transmembrane region" description="Helical" evidence="8">
    <location>
        <begin position="73"/>
        <end position="93"/>
    </location>
</feature>
<keyword evidence="6 8" id="KW-1133">Transmembrane helix</keyword>
<gene>
    <name evidence="9" type="ORF">HNP33_003453</name>
</gene>
<comment type="caution">
    <text evidence="9">The sequence shown here is derived from an EMBL/GenBank/DDBJ whole genome shotgun (WGS) entry which is preliminary data.</text>
</comment>
<sequence length="328" mass="34776">MGSRKGVCAMAVMVSLVPVVVLIALGYLLGRLGWVKATSVRDLSNIVFLVLTPALLFRTMSQVRVQDLNLQTIAVYFTAAGLLFAATLLWQGFSTLGAARALAHCFSNNIMVGVPLVGVVFGQEGLVTLFTIISVHALILMTAATLVFELAVMRQQHAASGGPRSYRSMAVTVGRALKNGIIHPIPLPIICGLLFAQTGLQLPELIDKPLAMLAQALGPVALMLVGITLFYSAVGRYARQASRIAAIKLLVHPALLLAVGWLWGLRGMPLVVLATAAALPVGANVFLFTQRYEVGREEVTASIAVSTSFALVTIPLILLALAPMLKTG</sequence>
<evidence type="ECO:0000256" key="4">
    <source>
        <dbReference type="ARBA" id="ARBA00022475"/>
    </source>
</evidence>
<dbReference type="Pfam" id="PF03547">
    <property type="entry name" value="Mem_trans"/>
    <property type="match status" value="1"/>
</dbReference>
<evidence type="ECO:0000313" key="9">
    <source>
        <dbReference type="EMBL" id="MBB6579341.1"/>
    </source>
</evidence>
<dbReference type="PANTHER" id="PTHR36838">
    <property type="entry name" value="AUXIN EFFLUX CARRIER FAMILY PROTEIN"/>
    <property type="match status" value="1"/>
</dbReference>
<feature type="transmembrane region" description="Helical" evidence="8">
    <location>
        <begin position="7"/>
        <end position="30"/>
    </location>
</feature>
<keyword evidence="5 8" id="KW-0812">Transmembrane</keyword>
<dbReference type="EMBL" id="JACHKZ010000027">
    <property type="protein sequence ID" value="MBB6579341.1"/>
    <property type="molecule type" value="Genomic_DNA"/>
</dbReference>
<keyword evidence="7 8" id="KW-0472">Membrane</keyword>
<reference evidence="9 10" key="1">
    <citation type="submission" date="2020-08" db="EMBL/GenBank/DDBJ databases">
        <title>Functional genomics of gut bacteria from endangered species of beetles.</title>
        <authorList>
            <person name="Carlos-Shanley C."/>
        </authorList>
    </citation>
    <scope>NUCLEOTIDE SEQUENCE [LARGE SCALE GENOMIC DNA]</scope>
    <source>
        <strain evidence="9 10">S00124</strain>
    </source>
</reference>
<dbReference type="InterPro" id="IPR004776">
    <property type="entry name" value="Mem_transp_PIN-like"/>
</dbReference>
<comment type="similarity">
    <text evidence="2">Belongs to the auxin efflux carrier (TC 2.A.69) family.</text>
</comment>
<evidence type="ECO:0000256" key="8">
    <source>
        <dbReference type="SAM" id="Phobius"/>
    </source>
</evidence>
<proteinExistence type="inferred from homology"/>
<protein>
    <submittedName>
        <fullName evidence="9">Permease</fullName>
    </submittedName>
</protein>
<feature type="transmembrane region" description="Helical" evidence="8">
    <location>
        <begin position="270"/>
        <end position="289"/>
    </location>
</feature>
<feature type="transmembrane region" description="Helical" evidence="8">
    <location>
        <begin position="181"/>
        <end position="200"/>
    </location>
</feature>
<feature type="transmembrane region" description="Helical" evidence="8">
    <location>
        <begin position="301"/>
        <end position="325"/>
    </location>
</feature>
<keyword evidence="3" id="KW-0813">Transport</keyword>
<dbReference type="Gene3D" id="1.20.1530.20">
    <property type="match status" value="1"/>
</dbReference>
<feature type="transmembrane region" description="Helical" evidence="8">
    <location>
        <begin position="246"/>
        <end position="264"/>
    </location>
</feature>
<feature type="transmembrane region" description="Helical" evidence="8">
    <location>
        <begin position="42"/>
        <end position="61"/>
    </location>
</feature>
<feature type="transmembrane region" description="Helical" evidence="8">
    <location>
        <begin position="212"/>
        <end position="234"/>
    </location>
</feature>
<comment type="subcellular location">
    <subcellularLocation>
        <location evidence="1">Cell membrane</location>
        <topology evidence="1">Multi-pass membrane protein</topology>
    </subcellularLocation>
</comment>
<dbReference type="Proteomes" id="UP000562492">
    <property type="component" value="Unassembled WGS sequence"/>
</dbReference>
<name>A0ABR6RJI5_9BURK</name>
<organism evidence="9 10">
    <name type="scientific">Comamonas odontotermitis</name>
    <dbReference type="NCBI Taxonomy" id="379895"/>
    <lineage>
        <taxon>Bacteria</taxon>
        <taxon>Pseudomonadati</taxon>
        <taxon>Pseudomonadota</taxon>
        <taxon>Betaproteobacteria</taxon>
        <taxon>Burkholderiales</taxon>
        <taxon>Comamonadaceae</taxon>
        <taxon>Comamonas</taxon>
    </lineage>
</organism>
<evidence type="ECO:0000256" key="2">
    <source>
        <dbReference type="ARBA" id="ARBA00010145"/>
    </source>
</evidence>
<evidence type="ECO:0000256" key="3">
    <source>
        <dbReference type="ARBA" id="ARBA00022448"/>
    </source>
</evidence>